<evidence type="ECO:0000313" key="19">
    <source>
        <dbReference type="Proteomes" id="UP000016666"/>
    </source>
</evidence>
<dbReference type="Ensembl" id="ENSAPLT00000027446.1">
    <property type="protein sequence ID" value="ENSAPLP00000022403.1"/>
    <property type="gene ID" value="ENSAPLG00000014301.2"/>
</dbReference>
<dbReference type="EC" id="1.1.99.24" evidence="6"/>
<keyword evidence="19" id="KW-1185">Reference proteome</keyword>
<dbReference type="Proteomes" id="UP000016666">
    <property type="component" value="Chromosome 2"/>
</dbReference>
<evidence type="ECO:0000256" key="6">
    <source>
        <dbReference type="ARBA" id="ARBA00013182"/>
    </source>
</evidence>
<evidence type="ECO:0000259" key="17">
    <source>
        <dbReference type="Pfam" id="PF25137"/>
    </source>
</evidence>
<dbReference type="InterPro" id="IPR007023">
    <property type="entry name" value="Ribosom_reg"/>
</dbReference>
<keyword evidence="12" id="KW-0539">Nucleus</keyword>
<evidence type="ECO:0000256" key="10">
    <source>
        <dbReference type="ARBA" id="ARBA00023002"/>
    </source>
</evidence>
<sequence>MPRSPSTPPASRTTPSGLQLPAGSGARHFRRAEAERLPFRFPGQKMAAAVRVEELLAAAAPGEREAPSSVSVEKELELEFDLGNLLALDPNPPPAAGLRGAGPRREAALRALARDNAQLLVAQLWALPAERAGGAAGPLVASLPEPSCRLPREKPPPKPRPPTRWEQFARLKGIRRRKRTSLVWDEQAKEWRRRWGYRRAGGDPARSWLLEVPEGADPEEDQFAKKRQEKRERVARNEFNRLRNLARAHRASTAIPAPPLHPTGHQSRQELGLAARVARVSTASLGRFQPRLPKEPVELPPRGRCSKKRRFEPVLGDLAAERGRQLELLKAMNSKKPALDITRAVNKQLREEDAEAAAAKGKKQKQRGKRGRRQQQRPARGGRKSGARRQQRPAGGNVTGVGARVTATHIPEFLNMLPWEIQTMHLRWLFLTSDMEKELLKRLACFLDAIEFAKKGEFDAYVAVGGGSVIDTCKAANLYASSPTSDFLDYVNAPIGKGKPVTVPLKPHIAVPTTAGTGSETTGVAIFDFKELKVKTGIASRAIKPTLGIIDPLHTLSMPERIVANSGFDVLCHALESYTALPYKMRSPCPSNPINRPAYQGSNPISDIWALHALRIVAKYLKRAIRNPEDREARANMHLASAFAGIGFGNAGVHLCHGMSYPISGLVKTYKPKDYNVDHSLVPHGLSVVLTSPAVFAFTAQVHPERHLEAAEILGADIRTARIKDAGFILADTLRKFLFDLNVDDGLAAIGYSKADIPALVKGTLPQERVTKLSPRPQTEEDLSALFEASMKLY</sequence>
<gene>
    <name evidence="18" type="primary">ADHFE1</name>
</gene>
<dbReference type="Pfam" id="PF25137">
    <property type="entry name" value="ADH_Fe_C"/>
    <property type="match status" value="1"/>
</dbReference>
<evidence type="ECO:0000256" key="14">
    <source>
        <dbReference type="ARBA" id="ARBA00049496"/>
    </source>
</evidence>
<evidence type="ECO:0000256" key="4">
    <source>
        <dbReference type="ARBA" id="ARBA00010005"/>
    </source>
</evidence>
<dbReference type="InterPro" id="IPR001670">
    <property type="entry name" value="ADH_Fe/GldA"/>
</dbReference>
<dbReference type="PANTHER" id="PTHR11496:SF83">
    <property type="entry name" value="HYDROXYACID-OXOACID TRANSHYDROGENASE, MITOCHONDRIAL"/>
    <property type="match status" value="1"/>
</dbReference>
<keyword evidence="10" id="KW-0560">Oxidoreductase</keyword>
<dbReference type="GO" id="GO:0047988">
    <property type="term" value="F:hydroxyacid-oxoacid transhydrogenase activity"/>
    <property type="evidence" value="ECO:0007669"/>
    <property type="project" value="UniProtKB-EC"/>
</dbReference>
<reference evidence="18" key="2">
    <citation type="submission" date="2025-08" db="UniProtKB">
        <authorList>
            <consortium name="Ensembl"/>
        </authorList>
    </citation>
    <scope>IDENTIFICATION</scope>
</reference>
<comment type="similarity">
    <text evidence="4">Belongs to the iron-containing alcohol dehydrogenase family. Hydroxyacid-oxoacid transhydrogenase subfamily.</text>
</comment>
<dbReference type="Pfam" id="PF04939">
    <property type="entry name" value="RRS1"/>
    <property type="match status" value="1"/>
</dbReference>
<dbReference type="Gene3D" id="1.20.1090.10">
    <property type="entry name" value="Dehydroquinate synthase-like - alpha domain"/>
    <property type="match status" value="1"/>
</dbReference>
<accession>A0A493T9M9</accession>
<evidence type="ECO:0000256" key="15">
    <source>
        <dbReference type="SAM" id="MobiDB-lite"/>
    </source>
</evidence>
<evidence type="ECO:0000256" key="13">
    <source>
        <dbReference type="ARBA" id="ARBA00032098"/>
    </source>
</evidence>
<feature type="domain" description="Alcohol dehydrogenase iron-type/glycerol dehydrogenase GldA" evidence="16">
    <location>
        <begin position="448"/>
        <end position="552"/>
    </location>
</feature>
<evidence type="ECO:0000256" key="2">
    <source>
        <dbReference type="ARBA" id="ARBA00004123"/>
    </source>
</evidence>
<keyword evidence="9" id="KW-0809">Transit peptide</keyword>
<comment type="catalytic activity">
    <reaction evidence="1">
        <text>(S)-3-hydroxybutanoate + 2-oxoglutarate = (R)-2-hydroxyglutarate + acetoacetate</text>
        <dbReference type="Rhea" id="RHEA:23048"/>
        <dbReference type="ChEBI" id="CHEBI:11047"/>
        <dbReference type="ChEBI" id="CHEBI:13705"/>
        <dbReference type="ChEBI" id="CHEBI:15801"/>
        <dbReference type="ChEBI" id="CHEBI:16810"/>
        <dbReference type="EC" id="1.1.99.24"/>
    </reaction>
</comment>
<reference evidence="18 19" key="1">
    <citation type="submission" date="2017-10" db="EMBL/GenBank/DDBJ databases">
        <title>A new Pekin duck reference genome.</title>
        <authorList>
            <person name="Hou Z.-C."/>
            <person name="Zhou Z.-K."/>
            <person name="Zhu F."/>
            <person name="Hou S.-S."/>
        </authorList>
    </citation>
    <scope>NUCLEOTIDE SEQUENCE [LARGE SCALE GENOMIC DNA]</scope>
</reference>
<protein>
    <recommendedName>
        <fullName evidence="7">Hydroxyacid-oxoacid transhydrogenase, mitochondrial</fullName>
        <ecNumber evidence="6">1.1.99.24</ecNumber>
    </recommendedName>
    <alternativeName>
        <fullName evidence="13">Alcohol dehydrogenase iron-containing protein 1</fullName>
    </alternativeName>
</protein>
<dbReference type="AlphaFoldDB" id="A0A493T9M9"/>
<dbReference type="CDD" id="cd08190">
    <property type="entry name" value="HOT"/>
    <property type="match status" value="1"/>
</dbReference>
<dbReference type="FunFam" id="1.20.1090.10:FF:000003">
    <property type="entry name" value="Probable hydroxyacid-oxoacid transhydrogenase, mitochondrial"/>
    <property type="match status" value="1"/>
</dbReference>
<evidence type="ECO:0000256" key="11">
    <source>
        <dbReference type="ARBA" id="ARBA00023128"/>
    </source>
</evidence>
<comment type="similarity">
    <text evidence="5">Belongs to the RRS1 family.</text>
</comment>
<dbReference type="InterPro" id="IPR042157">
    <property type="entry name" value="HOT"/>
</dbReference>
<dbReference type="GO" id="GO:0046872">
    <property type="term" value="F:metal ion binding"/>
    <property type="evidence" value="ECO:0007669"/>
    <property type="project" value="InterPro"/>
</dbReference>
<dbReference type="Gene3D" id="3.40.50.1970">
    <property type="match status" value="1"/>
</dbReference>
<keyword evidence="11" id="KW-0496">Mitochondrion</keyword>
<feature type="domain" description="Fe-containing alcohol dehydrogenase-like C-terminal" evidence="17">
    <location>
        <begin position="601"/>
        <end position="791"/>
    </location>
</feature>
<evidence type="ECO:0000256" key="5">
    <source>
        <dbReference type="ARBA" id="ARBA00010077"/>
    </source>
</evidence>
<dbReference type="GO" id="GO:0005634">
    <property type="term" value="C:nucleus"/>
    <property type="evidence" value="ECO:0007669"/>
    <property type="project" value="UniProtKB-SubCell"/>
</dbReference>
<evidence type="ECO:0000313" key="18">
    <source>
        <dbReference type="Ensembl" id="ENSAPLP00000022403.1"/>
    </source>
</evidence>
<feature type="region of interest" description="Disordered" evidence="15">
    <location>
        <begin position="352"/>
        <end position="401"/>
    </location>
</feature>
<comment type="catalytic activity">
    <reaction evidence="14">
        <text>4-hydroxybutanoate + 2-oxoglutarate = (R)-2-hydroxyglutarate + succinate semialdehyde</text>
        <dbReference type="Rhea" id="RHEA:24734"/>
        <dbReference type="ChEBI" id="CHEBI:15801"/>
        <dbReference type="ChEBI" id="CHEBI:16724"/>
        <dbReference type="ChEBI" id="CHEBI:16810"/>
        <dbReference type="ChEBI" id="CHEBI:57706"/>
        <dbReference type="EC" id="1.1.99.24"/>
    </reaction>
</comment>
<feature type="compositionally biased region" description="Basic residues" evidence="15">
    <location>
        <begin position="360"/>
        <end position="391"/>
    </location>
</feature>
<keyword evidence="8" id="KW-0690">Ribosome biogenesis</keyword>
<dbReference type="InterPro" id="IPR056798">
    <property type="entry name" value="ADH_Fe_C"/>
</dbReference>
<reference evidence="18" key="3">
    <citation type="submission" date="2025-09" db="UniProtKB">
        <authorList>
            <consortium name="Ensembl"/>
        </authorList>
    </citation>
    <scope>IDENTIFICATION</scope>
</reference>
<evidence type="ECO:0000256" key="9">
    <source>
        <dbReference type="ARBA" id="ARBA00022946"/>
    </source>
</evidence>
<dbReference type="GeneTree" id="ENSGT00390000003849"/>
<dbReference type="Pfam" id="PF00465">
    <property type="entry name" value="Fe-ADH"/>
    <property type="match status" value="1"/>
</dbReference>
<dbReference type="GO" id="GO:0005739">
    <property type="term" value="C:mitochondrion"/>
    <property type="evidence" value="ECO:0007669"/>
    <property type="project" value="UniProtKB-SubCell"/>
</dbReference>
<evidence type="ECO:0000256" key="8">
    <source>
        <dbReference type="ARBA" id="ARBA00022517"/>
    </source>
</evidence>
<dbReference type="SUPFAM" id="SSF56796">
    <property type="entry name" value="Dehydroquinate synthase-like"/>
    <property type="match status" value="1"/>
</dbReference>
<dbReference type="InterPro" id="IPR039697">
    <property type="entry name" value="Alcohol_dehydrogenase_Fe"/>
</dbReference>
<evidence type="ECO:0000259" key="16">
    <source>
        <dbReference type="Pfam" id="PF00465"/>
    </source>
</evidence>
<evidence type="ECO:0000256" key="12">
    <source>
        <dbReference type="ARBA" id="ARBA00023242"/>
    </source>
</evidence>
<name>A0A493T9M9_ANAPP</name>
<comment type="subcellular location">
    <subcellularLocation>
        <location evidence="3">Mitochondrion</location>
    </subcellularLocation>
    <subcellularLocation>
        <location evidence="2">Nucleus</location>
    </subcellularLocation>
</comment>
<dbReference type="GO" id="GO:0004022">
    <property type="term" value="F:alcohol dehydrogenase (NAD+) activity"/>
    <property type="evidence" value="ECO:0007669"/>
    <property type="project" value="InterPro"/>
</dbReference>
<evidence type="ECO:0000256" key="7">
    <source>
        <dbReference type="ARBA" id="ARBA00021046"/>
    </source>
</evidence>
<dbReference type="PANTHER" id="PTHR11496">
    <property type="entry name" value="ALCOHOL DEHYDROGENASE"/>
    <property type="match status" value="1"/>
</dbReference>
<feature type="region of interest" description="Disordered" evidence="15">
    <location>
        <begin position="1"/>
        <end position="27"/>
    </location>
</feature>
<organism evidence="18 19">
    <name type="scientific">Anas platyrhynchos platyrhynchos</name>
    <name type="common">Northern mallard</name>
    <dbReference type="NCBI Taxonomy" id="8840"/>
    <lineage>
        <taxon>Eukaryota</taxon>
        <taxon>Metazoa</taxon>
        <taxon>Chordata</taxon>
        <taxon>Craniata</taxon>
        <taxon>Vertebrata</taxon>
        <taxon>Euteleostomi</taxon>
        <taxon>Archelosauria</taxon>
        <taxon>Archosauria</taxon>
        <taxon>Dinosauria</taxon>
        <taxon>Saurischia</taxon>
        <taxon>Theropoda</taxon>
        <taxon>Coelurosauria</taxon>
        <taxon>Aves</taxon>
        <taxon>Neognathae</taxon>
        <taxon>Galloanserae</taxon>
        <taxon>Anseriformes</taxon>
        <taxon>Anatidae</taxon>
        <taxon>Anatinae</taxon>
        <taxon>Anas</taxon>
    </lineage>
</organism>
<evidence type="ECO:0000256" key="1">
    <source>
        <dbReference type="ARBA" id="ARBA00000813"/>
    </source>
</evidence>
<dbReference type="GO" id="GO:0042254">
    <property type="term" value="P:ribosome biogenesis"/>
    <property type="evidence" value="ECO:0007669"/>
    <property type="project" value="UniProtKB-KW"/>
</dbReference>
<evidence type="ECO:0000256" key="3">
    <source>
        <dbReference type="ARBA" id="ARBA00004173"/>
    </source>
</evidence>
<proteinExistence type="inferred from homology"/>